<dbReference type="OrthoDB" id="1864232at2759"/>
<evidence type="ECO:0000256" key="2">
    <source>
        <dbReference type="ARBA" id="ARBA00011738"/>
    </source>
</evidence>
<comment type="similarity">
    <text evidence="1 4">Belongs to the plant dirigent protein family.</text>
</comment>
<dbReference type="PANTHER" id="PTHR21495">
    <property type="entry name" value="NUCLEOPORIN-RELATED"/>
    <property type="match status" value="1"/>
</dbReference>
<comment type="caution">
    <text evidence="6">The sequence shown here is derived from an EMBL/GenBank/DDBJ whole genome shotgun (WGS) entry which is preliminary data.</text>
</comment>
<evidence type="ECO:0000256" key="5">
    <source>
        <dbReference type="SAM" id="Phobius"/>
    </source>
</evidence>
<organism evidence="6 7">
    <name type="scientific">Gossypium australe</name>
    <dbReference type="NCBI Taxonomy" id="47621"/>
    <lineage>
        <taxon>Eukaryota</taxon>
        <taxon>Viridiplantae</taxon>
        <taxon>Streptophyta</taxon>
        <taxon>Embryophyta</taxon>
        <taxon>Tracheophyta</taxon>
        <taxon>Spermatophyta</taxon>
        <taxon>Magnoliopsida</taxon>
        <taxon>eudicotyledons</taxon>
        <taxon>Gunneridae</taxon>
        <taxon>Pentapetalae</taxon>
        <taxon>rosids</taxon>
        <taxon>malvids</taxon>
        <taxon>Malvales</taxon>
        <taxon>Malvaceae</taxon>
        <taxon>Malvoideae</taxon>
        <taxon>Gossypium</taxon>
    </lineage>
</organism>
<evidence type="ECO:0000256" key="3">
    <source>
        <dbReference type="ARBA" id="ARBA00022525"/>
    </source>
</evidence>
<comment type="function">
    <text evidence="4">Dirigent proteins impart stereoselectivity on the phenoxy radical-coupling reaction, yielding optically active lignans from two molecules of coniferyl alcohol in the biosynthesis of lignans, flavonolignans, and alkaloids and thus plays a central role in plant secondary metabolism.</text>
</comment>
<keyword evidence="5" id="KW-0472">Membrane</keyword>
<dbReference type="Gene3D" id="2.40.480.10">
    <property type="entry name" value="Allene oxide cyclase-like"/>
    <property type="match status" value="3"/>
</dbReference>
<dbReference type="GO" id="GO:0048046">
    <property type="term" value="C:apoplast"/>
    <property type="evidence" value="ECO:0007669"/>
    <property type="project" value="UniProtKB-SubCell"/>
</dbReference>
<keyword evidence="5" id="KW-1133">Transmembrane helix</keyword>
<dbReference type="InterPro" id="IPR044859">
    <property type="entry name" value="Allene_oxi_cyc_Dirigent"/>
</dbReference>
<dbReference type="Pfam" id="PF03018">
    <property type="entry name" value="Dirigent"/>
    <property type="match status" value="3"/>
</dbReference>
<keyword evidence="5" id="KW-0812">Transmembrane</keyword>
<keyword evidence="7" id="KW-1185">Reference proteome</keyword>
<feature type="transmembrane region" description="Helical" evidence="5">
    <location>
        <begin position="359"/>
        <end position="385"/>
    </location>
</feature>
<dbReference type="GO" id="GO:0009699">
    <property type="term" value="P:phenylpropanoid biosynthetic process"/>
    <property type="evidence" value="ECO:0007669"/>
    <property type="project" value="UniProtKB-ARBA"/>
</dbReference>
<dbReference type="InterPro" id="IPR004265">
    <property type="entry name" value="Dirigent"/>
</dbReference>
<evidence type="ECO:0000313" key="7">
    <source>
        <dbReference type="Proteomes" id="UP000325315"/>
    </source>
</evidence>
<keyword evidence="4" id="KW-0052">Apoplast</keyword>
<proteinExistence type="inferred from homology"/>
<keyword evidence="3 4" id="KW-0964">Secreted</keyword>
<comment type="subunit">
    <text evidence="2 4">Homodimer.</text>
</comment>
<gene>
    <name evidence="6" type="ORF">EPI10_007885</name>
</gene>
<sequence>MASSVLKTHSFIFFLILFFITVIANRWSDSKVFGKYISISSLGLKRERLSHLHFYFHDVISGKNATAIRVAAEAPLTNRSSPFIFGDVYVVDDPLTIEPDVNSKMVGKAQGSYVVVSQGELSLLMVLNFAFMEGKYNGSTLSVLGRNEVLSTVREMPIVGGSGVFRFARGYAQARTHSITQIHAIVDFIIFLLLFFITVIAKCRSNSEIFGKYISPSSLGLKREKLSHLHFYFHDVVSGKNATVVRVTTSTNRSSSLLFGDVFVIDDPLTTEPDVNSRMVGKAQGAYALASQNELSLLMVINFAFTEGKYNGSTLSVLGRNEVFSAVREMPIVGGSGLFRFARGYALARTHSITQIRAIVDFIIFLILFFITIITSSRLTVAYGYSELFGKYISPSSLGLKREKLSHLHFYLHDVLSGKNVTAIRVVDGKQSTNRSSQFIFGDVYVIDDPLTIEPDINSKTVGKAQGTYTVASQGELSLLMVTNFAFTEGKYNGSTLSVLGRNEVLSTVREIPIVGGSGVFRFARGYAQVRTQSINQARAIVEYNL</sequence>
<protein>
    <recommendedName>
        <fullName evidence="4">Dirigent protein</fullName>
    </recommendedName>
</protein>
<evidence type="ECO:0000256" key="1">
    <source>
        <dbReference type="ARBA" id="ARBA00010746"/>
    </source>
</evidence>
<accession>A0A5B6V2X2</accession>
<dbReference type="AlphaFoldDB" id="A0A5B6V2X2"/>
<evidence type="ECO:0000256" key="4">
    <source>
        <dbReference type="RuleBase" id="RU363099"/>
    </source>
</evidence>
<evidence type="ECO:0000313" key="6">
    <source>
        <dbReference type="EMBL" id="KAA3463546.1"/>
    </source>
</evidence>
<dbReference type="EMBL" id="SMMG02000008">
    <property type="protein sequence ID" value="KAA3463546.1"/>
    <property type="molecule type" value="Genomic_DNA"/>
</dbReference>
<dbReference type="Proteomes" id="UP000325315">
    <property type="component" value="Unassembled WGS sequence"/>
</dbReference>
<name>A0A5B6V2X2_9ROSI</name>
<feature type="transmembrane region" description="Helical" evidence="5">
    <location>
        <begin position="182"/>
        <end position="201"/>
    </location>
</feature>
<comment type="subcellular location">
    <subcellularLocation>
        <location evidence="4">Secreted</location>
        <location evidence="4">Extracellular space</location>
        <location evidence="4">Apoplast</location>
    </subcellularLocation>
</comment>
<reference evidence="7" key="1">
    <citation type="journal article" date="2019" name="Plant Biotechnol. J.">
        <title>Genome sequencing of the Australian wild diploid species Gossypium australe highlights disease resistance and delayed gland morphogenesis.</title>
        <authorList>
            <person name="Cai Y."/>
            <person name="Cai X."/>
            <person name="Wang Q."/>
            <person name="Wang P."/>
            <person name="Zhang Y."/>
            <person name="Cai C."/>
            <person name="Xu Y."/>
            <person name="Wang K."/>
            <person name="Zhou Z."/>
            <person name="Wang C."/>
            <person name="Geng S."/>
            <person name="Li B."/>
            <person name="Dong Q."/>
            <person name="Hou Y."/>
            <person name="Wang H."/>
            <person name="Ai P."/>
            <person name="Liu Z."/>
            <person name="Yi F."/>
            <person name="Sun M."/>
            <person name="An G."/>
            <person name="Cheng J."/>
            <person name="Zhang Y."/>
            <person name="Shi Q."/>
            <person name="Xie Y."/>
            <person name="Shi X."/>
            <person name="Chang Y."/>
            <person name="Huang F."/>
            <person name="Chen Y."/>
            <person name="Hong S."/>
            <person name="Mi L."/>
            <person name="Sun Q."/>
            <person name="Zhang L."/>
            <person name="Zhou B."/>
            <person name="Peng R."/>
            <person name="Zhang X."/>
            <person name="Liu F."/>
        </authorList>
    </citation>
    <scope>NUCLEOTIDE SEQUENCE [LARGE SCALE GENOMIC DNA]</scope>
    <source>
        <strain evidence="7">cv. PA1801</strain>
    </source>
</reference>